<keyword evidence="2" id="KW-1185">Reference proteome</keyword>
<feature type="non-terminal residue" evidence="1">
    <location>
        <position position="1"/>
    </location>
</feature>
<sequence>EALLASEGPALLITSDPTLWSETKNARAKLGPTLLYDPGHLCDTPDRIRWNPLSGCTDRTTAETRATALLHPVRPHARIDTAIADTAQTLLTSWLHAAAIDNRPMAHVHRWAASAGAAHEPVKILRSSRGAAEGSAGLLESALTAHPEWRDQAQHLLARTLAALSTLHVRNSCIANRTDSLTLESFMNEGGTLYVVGTPVEDPRRAPGTMPLLTALTADVVEHGRRMAARSSTGRLDPPTTPPLAPPLTLVLHNVAAVAPLPQLPSLLSTNDLPLLAVMRSPAQAQDRWPELSPR</sequence>
<dbReference type="EMBL" id="JBHSZO010000080">
    <property type="protein sequence ID" value="MFC7221514.1"/>
    <property type="molecule type" value="Genomic_DNA"/>
</dbReference>
<proteinExistence type="predicted"/>
<evidence type="ECO:0000313" key="1">
    <source>
        <dbReference type="EMBL" id="MFC7221514.1"/>
    </source>
</evidence>
<comment type="caution">
    <text evidence="1">The sequence shown here is derived from an EMBL/GenBank/DDBJ whole genome shotgun (WGS) entry which is preliminary data.</text>
</comment>
<protein>
    <submittedName>
        <fullName evidence="1">Type VI secretion protein</fullName>
    </submittedName>
</protein>
<reference evidence="2" key="1">
    <citation type="journal article" date="2019" name="Int. J. Syst. Evol. Microbiol.">
        <title>The Global Catalogue of Microorganisms (GCM) 10K type strain sequencing project: providing services to taxonomists for standard genome sequencing and annotation.</title>
        <authorList>
            <consortium name="The Broad Institute Genomics Platform"/>
            <consortium name="The Broad Institute Genome Sequencing Center for Infectious Disease"/>
            <person name="Wu L."/>
            <person name="Ma J."/>
        </authorList>
    </citation>
    <scope>NUCLEOTIDE SEQUENCE [LARGE SCALE GENOMIC DNA]</scope>
    <source>
        <strain evidence="2">CGMCC 1.13681</strain>
    </source>
</reference>
<accession>A0ABW2GL85</accession>
<gene>
    <name evidence="1" type="ORF">ACFQLX_25610</name>
</gene>
<name>A0ABW2GL85_9ACTN</name>
<evidence type="ECO:0000313" key="2">
    <source>
        <dbReference type="Proteomes" id="UP001596413"/>
    </source>
</evidence>
<dbReference type="Proteomes" id="UP001596413">
    <property type="component" value="Unassembled WGS sequence"/>
</dbReference>
<organism evidence="1 2">
    <name type="scientific">Streptomyces polyrhachis</name>
    <dbReference type="NCBI Taxonomy" id="1282885"/>
    <lineage>
        <taxon>Bacteria</taxon>
        <taxon>Bacillati</taxon>
        <taxon>Actinomycetota</taxon>
        <taxon>Actinomycetes</taxon>
        <taxon>Kitasatosporales</taxon>
        <taxon>Streptomycetaceae</taxon>
        <taxon>Streptomyces</taxon>
    </lineage>
</organism>